<dbReference type="KEGG" id="tca:660904"/>
<reference evidence="4 5" key="2">
    <citation type="journal article" date="2010" name="Nucleic Acids Res.">
        <title>BeetleBase in 2010: revisions to provide comprehensive genomic information for Tribolium castaneum.</title>
        <authorList>
            <person name="Kim H.S."/>
            <person name="Murphy T."/>
            <person name="Xia J."/>
            <person name="Caragea D."/>
            <person name="Park Y."/>
            <person name="Beeman R.W."/>
            <person name="Lorenzen M.D."/>
            <person name="Butcher S."/>
            <person name="Manak J.R."/>
            <person name="Brown S.J."/>
        </authorList>
    </citation>
    <scope>GENOME REANNOTATION</scope>
    <source>
        <strain evidence="4 5">Georgia GA2</strain>
    </source>
</reference>
<dbReference type="EMBL" id="KQ971329">
    <property type="protein sequence ID" value="EFA01117.2"/>
    <property type="molecule type" value="Genomic_DNA"/>
</dbReference>
<dbReference type="Pfam" id="PF00106">
    <property type="entry name" value="adh_short"/>
    <property type="match status" value="1"/>
</dbReference>
<organism evidence="4 5">
    <name type="scientific">Tribolium castaneum</name>
    <name type="common">Red flour beetle</name>
    <dbReference type="NCBI Taxonomy" id="7070"/>
    <lineage>
        <taxon>Eukaryota</taxon>
        <taxon>Metazoa</taxon>
        <taxon>Ecdysozoa</taxon>
        <taxon>Arthropoda</taxon>
        <taxon>Hexapoda</taxon>
        <taxon>Insecta</taxon>
        <taxon>Pterygota</taxon>
        <taxon>Neoptera</taxon>
        <taxon>Endopterygota</taxon>
        <taxon>Coleoptera</taxon>
        <taxon>Polyphaga</taxon>
        <taxon>Cucujiformia</taxon>
        <taxon>Tenebrionidae</taxon>
        <taxon>Tenebrionidae incertae sedis</taxon>
        <taxon>Tribolium</taxon>
    </lineage>
</organism>
<dbReference type="PRINTS" id="PR00080">
    <property type="entry name" value="SDRFAMILY"/>
</dbReference>
<comment type="similarity">
    <text evidence="1 3">Belongs to the short-chain dehydrogenases/reductases (SDR) family.</text>
</comment>
<sequence length="307" mass="33633">MALIFRESTITKLRSGILMCRYFCDKARIKKTLSKEFSQGRTLSLDQNVAIITGGAEGIGLAIARVFLKCGISGLAVADCSKEKGEESIKQLACEFGENKVLFFDGDMSQSKAFDRVFKETLNHFENVNIVVNNAGVMNDVNWECQVNTNLSGTIIGTLLGMQYMSKTSLGQGGTIINVASIMGLIPSSGYPIHTLTQFGIVGFSRAIGNLNHFDRTGVRVTALCPGLTNTKLLKQAPYHAINDKFRKEFKEESGGCVLQKPESVALATLDVLQDALPGSVWVVENNSKPYEIRFPEVADLRFKNKC</sequence>
<evidence type="ECO:0000256" key="1">
    <source>
        <dbReference type="ARBA" id="ARBA00006484"/>
    </source>
</evidence>
<dbReference type="InParanoid" id="D6WGE5"/>
<accession>D6WGE5</accession>
<dbReference type="OrthoDB" id="417891at2759"/>
<dbReference type="Proteomes" id="UP000007266">
    <property type="component" value="Linkage group 3"/>
</dbReference>
<dbReference type="HOGENOM" id="CLU_010194_2_16_1"/>
<dbReference type="eggNOG" id="KOG4169">
    <property type="taxonomic scope" value="Eukaryota"/>
</dbReference>
<dbReference type="GO" id="GO:0016616">
    <property type="term" value="F:oxidoreductase activity, acting on the CH-OH group of donors, NAD or NADP as acceptor"/>
    <property type="evidence" value="ECO:0000318"/>
    <property type="project" value="GO_Central"/>
</dbReference>
<dbReference type="OMA" id="EREPEIC"/>
<evidence type="ECO:0000256" key="3">
    <source>
        <dbReference type="RuleBase" id="RU000363"/>
    </source>
</evidence>
<dbReference type="AlphaFoldDB" id="D6WGE5"/>
<dbReference type="InterPro" id="IPR036291">
    <property type="entry name" value="NAD(P)-bd_dom_sf"/>
</dbReference>
<dbReference type="SUPFAM" id="SSF51735">
    <property type="entry name" value="NAD(P)-binding Rossmann-fold domains"/>
    <property type="match status" value="1"/>
</dbReference>
<dbReference type="InterPro" id="IPR002347">
    <property type="entry name" value="SDR_fam"/>
</dbReference>
<evidence type="ECO:0000313" key="4">
    <source>
        <dbReference type="EMBL" id="EFA01117.2"/>
    </source>
</evidence>
<dbReference type="PRINTS" id="PR00081">
    <property type="entry name" value="GDHRDH"/>
</dbReference>
<keyword evidence="2" id="KW-0560">Oxidoreductase</keyword>
<dbReference type="FunCoup" id="D6WGE5">
    <property type="interactions" value="82"/>
</dbReference>
<dbReference type="STRING" id="7070.D6WGE5"/>
<evidence type="ECO:0000256" key="2">
    <source>
        <dbReference type="ARBA" id="ARBA00023002"/>
    </source>
</evidence>
<keyword evidence="5" id="KW-1185">Reference proteome</keyword>
<dbReference type="GO" id="GO:0005737">
    <property type="term" value="C:cytoplasm"/>
    <property type="evidence" value="ECO:0000318"/>
    <property type="project" value="GO_Central"/>
</dbReference>
<proteinExistence type="inferred from homology"/>
<dbReference type="PANTHER" id="PTHR44229:SF8">
    <property type="entry name" value="ALCOHOL DEHYDROGENASE-RELATED"/>
    <property type="match status" value="1"/>
</dbReference>
<dbReference type="PANTHER" id="PTHR44229">
    <property type="entry name" value="15-HYDROXYPROSTAGLANDIN DEHYDROGENASE [NAD(+)]"/>
    <property type="match status" value="1"/>
</dbReference>
<reference evidence="4 5" key="1">
    <citation type="journal article" date="2008" name="Nature">
        <title>The genome of the model beetle and pest Tribolium castaneum.</title>
        <authorList>
            <consortium name="Tribolium Genome Sequencing Consortium"/>
            <person name="Richards S."/>
            <person name="Gibbs R.A."/>
            <person name="Weinstock G.M."/>
            <person name="Brown S.J."/>
            <person name="Denell R."/>
            <person name="Beeman R.W."/>
            <person name="Gibbs R."/>
            <person name="Beeman R.W."/>
            <person name="Brown S.J."/>
            <person name="Bucher G."/>
            <person name="Friedrich M."/>
            <person name="Grimmelikhuijzen C.J."/>
            <person name="Klingler M."/>
            <person name="Lorenzen M."/>
            <person name="Richards S."/>
            <person name="Roth S."/>
            <person name="Schroder R."/>
            <person name="Tautz D."/>
            <person name="Zdobnov E.M."/>
            <person name="Muzny D."/>
            <person name="Gibbs R.A."/>
            <person name="Weinstock G.M."/>
            <person name="Attaway T."/>
            <person name="Bell S."/>
            <person name="Buhay C.J."/>
            <person name="Chandrabose M.N."/>
            <person name="Chavez D."/>
            <person name="Clerk-Blankenburg K.P."/>
            <person name="Cree A."/>
            <person name="Dao M."/>
            <person name="Davis C."/>
            <person name="Chacko J."/>
            <person name="Dinh H."/>
            <person name="Dugan-Rocha S."/>
            <person name="Fowler G."/>
            <person name="Garner T.T."/>
            <person name="Garnes J."/>
            <person name="Gnirke A."/>
            <person name="Hawes A."/>
            <person name="Hernandez J."/>
            <person name="Hines S."/>
            <person name="Holder M."/>
            <person name="Hume J."/>
            <person name="Jhangiani S.N."/>
            <person name="Joshi V."/>
            <person name="Khan Z.M."/>
            <person name="Jackson L."/>
            <person name="Kovar C."/>
            <person name="Kowis A."/>
            <person name="Lee S."/>
            <person name="Lewis L.R."/>
            <person name="Margolis J."/>
            <person name="Morgan M."/>
            <person name="Nazareth L.V."/>
            <person name="Nguyen N."/>
            <person name="Okwuonu G."/>
            <person name="Parker D."/>
            <person name="Richards S."/>
            <person name="Ruiz S.J."/>
            <person name="Santibanez J."/>
            <person name="Savard J."/>
            <person name="Scherer S.E."/>
            <person name="Schneider B."/>
            <person name="Sodergren E."/>
            <person name="Tautz D."/>
            <person name="Vattahil S."/>
            <person name="Villasana D."/>
            <person name="White C.S."/>
            <person name="Wright R."/>
            <person name="Park Y."/>
            <person name="Beeman R.W."/>
            <person name="Lord J."/>
            <person name="Oppert B."/>
            <person name="Lorenzen M."/>
            <person name="Brown S."/>
            <person name="Wang L."/>
            <person name="Savard J."/>
            <person name="Tautz D."/>
            <person name="Richards S."/>
            <person name="Weinstock G."/>
            <person name="Gibbs R.A."/>
            <person name="Liu Y."/>
            <person name="Worley K."/>
            <person name="Weinstock G."/>
            <person name="Elsik C.G."/>
            <person name="Reese J.T."/>
            <person name="Elhaik E."/>
            <person name="Landan G."/>
            <person name="Graur D."/>
            <person name="Arensburger P."/>
            <person name="Atkinson P."/>
            <person name="Beeman R.W."/>
            <person name="Beidler J."/>
            <person name="Brown S.J."/>
            <person name="Demuth J.P."/>
            <person name="Drury D.W."/>
            <person name="Du Y.Z."/>
            <person name="Fujiwara H."/>
            <person name="Lorenzen M."/>
            <person name="Maselli V."/>
            <person name="Osanai M."/>
            <person name="Park Y."/>
            <person name="Robertson H.M."/>
            <person name="Tu Z."/>
            <person name="Wang J.J."/>
            <person name="Wang S."/>
            <person name="Richards S."/>
            <person name="Song H."/>
            <person name="Zhang L."/>
            <person name="Sodergren E."/>
            <person name="Werner D."/>
            <person name="Stanke M."/>
            <person name="Morgenstern B."/>
            <person name="Solovyev V."/>
            <person name="Kosarev P."/>
            <person name="Brown G."/>
            <person name="Chen H.C."/>
            <person name="Ermolaeva O."/>
            <person name="Hlavina W."/>
            <person name="Kapustin Y."/>
            <person name="Kiryutin B."/>
            <person name="Kitts P."/>
            <person name="Maglott D."/>
            <person name="Pruitt K."/>
            <person name="Sapojnikov V."/>
            <person name="Souvorov A."/>
            <person name="Mackey A.J."/>
            <person name="Waterhouse R.M."/>
            <person name="Wyder S."/>
            <person name="Zdobnov E.M."/>
            <person name="Zdobnov E.M."/>
            <person name="Wyder S."/>
            <person name="Kriventseva E.V."/>
            <person name="Kadowaki T."/>
            <person name="Bork P."/>
            <person name="Aranda M."/>
            <person name="Bao R."/>
            <person name="Beermann A."/>
            <person name="Berns N."/>
            <person name="Bolognesi R."/>
            <person name="Bonneton F."/>
            <person name="Bopp D."/>
            <person name="Brown S.J."/>
            <person name="Bucher G."/>
            <person name="Butts T."/>
            <person name="Chaumot A."/>
            <person name="Denell R.E."/>
            <person name="Ferrier D.E."/>
            <person name="Friedrich M."/>
            <person name="Gordon C.M."/>
            <person name="Jindra M."/>
            <person name="Klingler M."/>
            <person name="Lan Q."/>
            <person name="Lattorff H.M."/>
            <person name="Laudet V."/>
            <person name="von Levetsow C."/>
            <person name="Liu Z."/>
            <person name="Lutz R."/>
            <person name="Lynch J.A."/>
            <person name="da Fonseca R.N."/>
            <person name="Posnien N."/>
            <person name="Reuter R."/>
            <person name="Roth S."/>
            <person name="Savard J."/>
            <person name="Schinko J.B."/>
            <person name="Schmitt C."/>
            <person name="Schoppmeier M."/>
            <person name="Schroder R."/>
            <person name="Shippy T.D."/>
            <person name="Simonnet F."/>
            <person name="Marques-Souza H."/>
            <person name="Tautz D."/>
            <person name="Tomoyasu Y."/>
            <person name="Trauner J."/>
            <person name="Van der Zee M."/>
            <person name="Vervoort M."/>
            <person name="Wittkopp N."/>
            <person name="Wimmer E.A."/>
            <person name="Yang X."/>
            <person name="Jones A.K."/>
            <person name="Sattelle D.B."/>
            <person name="Ebert P.R."/>
            <person name="Nelson D."/>
            <person name="Scott J.G."/>
            <person name="Beeman R.W."/>
            <person name="Muthukrishnan S."/>
            <person name="Kramer K.J."/>
            <person name="Arakane Y."/>
            <person name="Beeman R.W."/>
            <person name="Zhu Q."/>
            <person name="Hogenkamp D."/>
            <person name="Dixit R."/>
            <person name="Oppert B."/>
            <person name="Jiang H."/>
            <person name="Zou Z."/>
            <person name="Marshall J."/>
            <person name="Elpidina E."/>
            <person name="Vinokurov K."/>
            <person name="Oppert C."/>
            <person name="Zou Z."/>
            <person name="Evans J."/>
            <person name="Lu Z."/>
            <person name="Zhao P."/>
            <person name="Sumathipala N."/>
            <person name="Altincicek B."/>
            <person name="Vilcinskas A."/>
            <person name="Williams M."/>
            <person name="Hultmark D."/>
            <person name="Hetru C."/>
            <person name="Jiang H."/>
            <person name="Grimmelikhuijzen C.J."/>
            <person name="Hauser F."/>
            <person name="Cazzamali G."/>
            <person name="Williamson M."/>
            <person name="Park Y."/>
            <person name="Li B."/>
            <person name="Tanaka Y."/>
            <person name="Predel R."/>
            <person name="Neupert S."/>
            <person name="Schachtner J."/>
            <person name="Verleyen P."/>
            <person name="Raible F."/>
            <person name="Bork P."/>
            <person name="Friedrich M."/>
            <person name="Walden K.K."/>
            <person name="Robertson H.M."/>
            <person name="Angeli S."/>
            <person name="Foret S."/>
            <person name="Bucher G."/>
            <person name="Schuetz S."/>
            <person name="Maleszka R."/>
            <person name="Wimmer E.A."/>
            <person name="Beeman R.W."/>
            <person name="Lorenzen M."/>
            <person name="Tomoyasu Y."/>
            <person name="Miller S.C."/>
            <person name="Grossmann D."/>
            <person name="Bucher G."/>
        </authorList>
    </citation>
    <scope>NUCLEOTIDE SEQUENCE [LARGE SCALE GENOMIC DNA]</scope>
    <source>
        <strain evidence="4 5">Georgia GA2</strain>
    </source>
</reference>
<dbReference type="Gene3D" id="3.40.50.720">
    <property type="entry name" value="NAD(P)-binding Rossmann-like Domain"/>
    <property type="match status" value="1"/>
</dbReference>
<gene>
    <name evidence="4" type="primary">AUGUSTUS-3.0.2_10329</name>
    <name evidence="4" type="ORF">TcasGA2_TC010329</name>
</gene>
<protein>
    <submittedName>
        <fullName evidence="4">Fat body protein 2-like Protein</fullName>
    </submittedName>
</protein>
<name>D6WGE5_TRICA</name>
<evidence type="ECO:0000313" key="5">
    <source>
        <dbReference type="Proteomes" id="UP000007266"/>
    </source>
</evidence>